<keyword evidence="6 7" id="KW-0315">Glutamine amidotransferase</keyword>
<evidence type="ECO:0000313" key="11">
    <source>
        <dbReference type="Proteomes" id="UP001631949"/>
    </source>
</evidence>
<dbReference type="NCBIfam" id="TIGR00379">
    <property type="entry name" value="cobB"/>
    <property type="match status" value="1"/>
</dbReference>
<keyword evidence="7" id="KW-0169">Cobalamin biosynthesis</keyword>
<evidence type="ECO:0000259" key="9">
    <source>
        <dbReference type="Pfam" id="PF07685"/>
    </source>
</evidence>
<evidence type="ECO:0000256" key="5">
    <source>
        <dbReference type="ARBA" id="ARBA00022842"/>
    </source>
</evidence>
<dbReference type="EC" id="6.3.5.11" evidence="7"/>
<comment type="domain">
    <text evidence="7">Comprises of two domains. The C-terminal domain contains the binding site for glutamine and catalyzes the hydrolysis of this substrate to glutamate and ammonia. The N-terminal domain is anticipated to bind ATP and cobyrinate and catalyzes the ultimate synthesis of the diamide product. The ammonia produced via the glutaminase domain is probably translocated to the adjacent domain via a molecular tunnel, where it reacts with an activated intermediate.</text>
</comment>
<evidence type="ECO:0000313" key="10">
    <source>
        <dbReference type="EMBL" id="MFM9412846.1"/>
    </source>
</evidence>
<dbReference type="InterPro" id="IPR002586">
    <property type="entry name" value="CobQ/CobB/MinD/ParA_Nub-bd_dom"/>
</dbReference>
<accession>A0ABW9GXU8</accession>
<comment type="similarity">
    <text evidence="7">Belongs to the CobB/CbiA family.</text>
</comment>
<dbReference type="InterPro" id="IPR011698">
    <property type="entry name" value="GATase_3"/>
</dbReference>
<keyword evidence="11" id="KW-1185">Reference proteome</keyword>
<dbReference type="CDD" id="cd03130">
    <property type="entry name" value="GATase1_CobB"/>
    <property type="match status" value="1"/>
</dbReference>
<comment type="pathway">
    <text evidence="7">Cofactor biosynthesis; adenosylcobalamin biosynthesis; cob(II)yrinate a,c-diamide from sirohydrochlorin (anaerobic route): step 10/10.</text>
</comment>
<comment type="miscellaneous">
    <text evidence="7">The a and c carboxylates of cobyrinate are activated for nucleophilic attack via formation of a phosphorylated intermediate by ATP. CbiA catalyzes first the amidation of the c-carboxylate, and then that of the a-carboxylate.</text>
</comment>
<comment type="caution">
    <text evidence="10">The sequence shown here is derived from an EMBL/GenBank/DDBJ whole genome shotgun (WGS) entry which is preliminary data.</text>
</comment>
<dbReference type="NCBIfam" id="NF002204">
    <property type="entry name" value="PRK01077.1"/>
    <property type="match status" value="1"/>
</dbReference>
<evidence type="ECO:0000256" key="2">
    <source>
        <dbReference type="ARBA" id="ARBA00022598"/>
    </source>
</evidence>
<name>A0ABW9GXU8_9FIRM</name>
<organism evidence="10 11">
    <name type="scientific">Peptococcus simiae</name>
    <dbReference type="NCBI Taxonomy" id="1643805"/>
    <lineage>
        <taxon>Bacteria</taxon>
        <taxon>Bacillati</taxon>
        <taxon>Bacillota</taxon>
        <taxon>Clostridia</taxon>
        <taxon>Eubacteriales</taxon>
        <taxon>Peptococcaceae</taxon>
        <taxon>Peptococcus</taxon>
    </lineage>
</organism>
<evidence type="ECO:0000256" key="4">
    <source>
        <dbReference type="ARBA" id="ARBA00022840"/>
    </source>
</evidence>
<evidence type="ECO:0000259" key="8">
    <source>
        <dbReference type="Pfam" id="PF01656"/>
    </source>
</evidence>
<feature type="domain" description="CobQ/CobB/MinD/ParA nucleotide binding" evidence="8">
    <location>
        <begin position="8"/>
        <end position="193"/>
    </location>
</feature>
<dbReference type="Pfam" id="PF07685">
    <property type="entry name" value="GATase_3"/>
    <property type="match status" value="1"/>
</dbReference>
<dbReference type="Proteomes" id="UP001631949">
    <property type="component" value="Unassembled WGS sequence"/>
</dbReference>
<proteinExistence type="inferred from homology"/>
<keyword evidence="5 7" id="KW-0460">Magnesium</keyword>
<dbReference type="InterPro" id="IPR004484">
    <property type="entry name" value="CbiA/CobB_synth"/>
</dbReference>
<dbReference type="HAMAP" id="MF_00027">
    <property type="entry name" value="CobB_CbiA"/>
    <property type="match status" value="1"/>
</dbReference>
<dbReference type="PANTHER" id="PTHR43873:SF1">
    <property type="entry name" value="COBYRINATE A,C-DIAMIDE SYNTHASE"/>
    <property type="match status" value="1"/>
</dbReference>
<dbReference type="InterPro" id="IPR029062">
    <property type="entry name" value="Class_I_gatase-like"/>
</dbReference>
<comment type="catalytic activity">
    <reaction evidence="7">
        <text>cob(II)yrinate + 2 L-glutamine + 2 ATP + 2 H2O = cob(II)yrinate a,c diamide + 2 L-glutamate + 2 ADP + 2 phosphate + 2 H(+)</text>
        <dbReference type="Rhea" id="RHEA:26289"/>
        <dbReference type="ChEBI" id="CHEBI:15377"/>
        <dbReference type="ChEBI" id="CHEBI:15378"/>
        <dbReference type="ChEBI" id="CHEBI:29985"/>
        <dbReference type="ChEBI" id="CHEBI:30616"/>
        <dbReference type="ChEBI" id="CHEBI:43474"/>
        <dbReference type="ChEBI" id="CHEBI:58359"/>
        <dbReference type="ChEBI" id="CHEBI:58537"/>
        <dbReference type="ChEBI" id="CHEBI:58894"/>
        <dbReference type="ChEBI" id="CHEBI:456216"/>
        <dbReference type="EC" id="6.3.5.11"/>
    </reaction>
</comment>
<sequence>MATEFPRLMIAAIQGMSGKTTVTIGLLKALRDRGLRVQPYKKGPDYIDPSWATIASGVPCRNLDAIMMKDDQLIHSLCSQSDRADLAIVEGAMGIFDGFDIDGSNSSAELAHLLDIPIILVVSGQRITRSVAALINGVVQFDDRINIAGVVLNRVARPRHQRIMTGAIEKYCQVPILGTLPKGDDIKIPDRHLGLVPAGEEAELLSRVDRLGELVEEHLDIDRLLAIAKSAPPIEDPGGGTIQVDLPRRPRIGVFQDRAFSFYYPENLEALEEAGADLVTVNAFTTADVDDLDGLYIGGGFPEVMAADLAANESLKASVKKAADKGLPIYAECGGLMYLSQGIRTAEGYFPMCGVFPCEIEMTSKPQGHGYAFQRIRTNNPYFTPGDLIPGHEFHHSRAVWPEGVDPAEQAFAFETERGKGLAVVNGITYDGLIYRQTLATYHHYHAAAQALWAENFAKMAAKG</sequence>
<feature type="site" description="Increases nucleophilicity of active site Cys" evidence="7">
    <location>
        <position position="444"/>
    </location>
</feature>
<dbReference type="Pfam" id="PF01656">
    <property type="entry name" value="CbiA"/>
    <property type="match status" value="1"/>
</dbReference>
<dbReference type="EMBL" id="JBJUVG010000001">
    <property type="protein sequence ID" value="MFM9412846.1"/>
    <property type="molecule type" value="Genomic_DNA"/>
</dbReference>
<feature type="active site" description="Nucleophile" evidence="7">
    <location>
        <position position="333"/>
    </location>
</feature>
<evidence type="ECO:0000256" key="6">
    <source>
        <dbReference type="ARBA" id="ARBA00022962"/>
    </source>
</evidence>
<dbReference type="PROSITE" id="PS51274">
    <property type="entry name" value="GATASE_COBBQ"/>
    <property type="match status" value="1"/>
</dbReference>
<comment type="cofactor">
    <cofactor evidence="1 7">
        <name>Mg(2+)</name>
        <dbReference type="ChEBI" id="CHEBI:18420"/>
    </cofactor>
</comment>
<evidence type="ECO:0000256" key="1">
    <source>
        <dbReference type="ARBA" id="ARBA00001946"/>
    </source>
</evidence>
<comment type="function">
    <text evidence="7">Catalyzes the ATP-dependent amidation of the two carboxylate groups at positions a and c of cobyrinate, using either L-glutamine or ammonia as the nitrogen source.</text>
</comment>
<keyword evidence="3 7" id="KW-0547">Nucleotide-binding</keyword>
<dbReference type="SUPFAM" id="SSF52540">
    <property type="entry name" value="P-loop containing nucleoside triphosphate hydrolases"/>
    <property type="match status" value="1"/>
</dbReference>
<evidence type="ECO:0000256" key="3">
    <source>
        <dbReference type="ARBA" id="ARBA00022741"/>
    </source>
</evidence>
<feature type="domain" description="CobB/CobQ-like glutamine amidotransferase" evidence="9">
    <location>
        <begin position="251"/>
        <end position="450"/>
    </location>
</feature>
<dbReference type="PANTHER" id="PTHR43873">
    <property type="entry name" value="COBYRINATE A,C-DIAMIDE SYNTHASE"/>
    <property type="match status" value="1"/>
</dbReference>
<keyword evidence="4 7" id="KW-0067">ATP-binding</keyword>
<dbReference type="InterPro" id="IPR027417">
    <property type="entry name" value="P-loop_NTPase"/>
</dbReference>
<dbReference type="Gene3D" id="3.40.50.300">
    <property type="entry name" value="P-loop containing nucleotide triphosphate hydrolases"/>
    <property type="match status" value="1"/>
</dbReference>
<evidence type="ECO:0000256" key="7">
    <source>
        <dbReference type="HAMAP-Rule" id="MF_00027"/>
    </source>
</evidence>
<gene>
    <name evidence="7" type="primary">cbiA</name>
    <name evidence="10" type="ORF">ACKQTC_00420</name>
</gene>
<dbReference type="RefSeq" id="WP_408976477.1">
    <property type="nucleotide sequence ID" value="NZ_JBJUVG010000001.1"/>
</dbReference>
<dbReference type="Gene3D" id="3.40.50.880">
    <property type="match status" value="1"/>
</dbReference>
<reference evidence="10 11" key="1">
    <citation type="journal article" date="2016" name="Int. J. Syst. Evol. Microbiol.">
        <title>Peptococcus simiae sp. nov., isolated from rhesus macaque faeces and emended description of the genus Peptococcus.</title>
        <authorList>
            <person name="Shkoporov A.N."/>
            <person name="Efimov B.A."/>
            <person name="Kondova I."/>
            <person name="Ouwerling B."/>
            <person name="Chaplin A.V."/>
            <person name="Shcherbakova V.A."/>
            <person name="Langermans J.A.M."/>
        </authorList>
    </citation>
    <scope>NUCLEOTIDE SEQUENCE [LARGE SCALE GENOMIC DNA]</scope>
    <source>
        <strain evidence="10 11">M108</strain>
    </source>
</reference>
<dbReference type="SUPFAM" id="SSF52317">
    <property type="entry name" value="Class I glutamine amidotransferase-like"/>
    <property type="match status" value="1"/>
</dbReference>
<protein>
    <recommendedName>
        <fullName evidence="7">Cobyrinate a,c-diamide synthase</fullName>
        <ecNumber evidence="7">6.3.5.11</ecNumber>
    </recommendedName>
    <alternativeName>
        <fullName evidence="7">Cobyrinic acid a,c-diamide synthetase</fullName>
    </alternativeName>
</protein>
<dbReference type="CDD" id="cd05388">
    <property type="entry name" value="CobB_N"/>
    <property type="match status" value="1"/>
</dbReference>
<keyword evidence="2 7" id="KW-0436">Ligase</keyword>